<evidence type="ECO:0000256" key="1">
    <source>
        <dbReference type="ARBA" id="ARBA00004571"/>
    </source>
</evidence>
<evidence type="ECO:0000259" key="10">
    <source>
        <dbReference type="Pfam" id="PF07715"/>
    </source>
</evidence>
<keyword evidence="12" id="KW-1185">Reference proteome</keyword>
<sequence length="986" mass="106219">MKMKLLSLIGAMLITFGAWAQDRVVSGQVKEVSGAPLPGVNIRIDGTSTGTTTDFDGKFTLKVGDDAVLVFSYVGYVSQKVIVGNKTTFNVALEADTEQLEEVVVTAMGIERSAESLTYSTQEVKAEELTNVKDPNLMNSLSGRVAGLQISRSGSGAGGSVKVNLRGNRSVSGSNSPLYVVDGIPLAGSGATQANALEDAGRDGGDGISNLNPEDIESINVLKGAAASALYGSQAANGVVLITTKKGMKGVSKVNFSSNFTADMPMLLPEMTKFYKDESGSLVENANALTAEDFYQSGLTFVNAISATHGGDKTQLYFSYANTTAQGVLPTNEFSKNNFTVRQTGSLFDDRLTLSSSVNYIDQSAQNRPGVGTPYNAIASALLSPRRANISDMETYEVFDPNRNINVQNWAYTGDTQYLTDNPYWVLNRNMAEETRKRFIVAGTASWKFSEALSLRGRVSLDNTADVWERKVYASSNTVKASTNGAYYRDDYELSQAYGEAMLNYNKTFGDIAISAAVGTAIRTEDYNLKKVDSGNKGLTFPNFFSPAGLTSSKVVYSQYGKQVQSVFGTAQVGFKEMVYLDLTGRNDWSSTLPAENNSYFYPSVGLTAVVNKMVTLPDAISLAKVRGAYTVLGNDVPIGITNQNYTMNPVTGSPERAIVGPFADIVPELSSSIELGAELELYNGVFYVDASYYKTNTKNQLLRIDAPAGFAYSQQYINAGDVQNEGVEIALTAVPVSTGNLTWSTTLNFSRNVNTILALFEDSGEKTEFITDGSNAGYSLGVEKSGSFGDIYGFDYERDENGALVIGEDGLPNGTNTPVLLGNPNPDFILGWNNTLKVNNFTANILVDGKFGGEVMSFTQAIMDDRQTSQAWYDAQGSTVTIDGQEFDAEALMAKTAGRDGVTANYMYDATNVRLREVSLSYTFPEAGAFKDLTISAVGRNLFFFYNNAPYDPDITPSAGNGMQGLDFFGIPATRSVGMNVKFSF</sequence>
<evidence type="ECO:0000256" key="4">
    <source>
        <dbReference type="ARBA" id="ARBA00022692"/>
    </source>
</evidence>
<dbReference type="SUPFAM" id="SSF49464">
    <property type="entry name" value="Carboxypeptidase regulatory domain-like"/>
    <property type="match status" value="1"/>
</dbReference>
<comment type="subcellular location">
    <subcellularLocation>
        <location evidence="1 8">Cell outer membrane</location>
        <topology evidence="1 8">Multi-pass membrane protein</topology>
    </subcellularLocation>
</comment>
<keyword evidence="2 8" id="KW-0813">Transport</keyword>
<dbReference type="Gene3D" id="2.60.40.1120">
    <property type="entry name" value="Carboxypeptidase-like, regulatory domain"/>
    <property type="match status" value="1"/>
</dbReference>
<keyword evidence="6 8" id="KW-0472">Membrane</keyword>
<dbReference type="Pfam" id="PF07715">
    <property type="entry name" value="Plug"/>
    <property type="match status" value="1"/>
</dbReference>
<protein>
    <submittedName>
        <fullName evidence="11">TonB-dependent receptor</fullName>
    </submittedName>
</protein>
<keyword evidence="5 9" id="KW-0732">Signal</keyword>
<dbReference type="InterPro" id="IPR008969">
    <property type="entry name" value="CarboxyPept-like_regulatory"/>
</dbReference>
<evidence type="ECO:0000256" key="9">
    <source>
        <dbReference type="SAM" id="SignalP"/>
    </source>
</evidence>
<organism evidence="11 12">
    <name type="scientific">Algivirga pacifica</name>
    <dbReference type="NCBI Taxonomy" id="1162670"/>
    <lineage>
        <taxon>Bacteria</taxon>
        <taxon>Pseudomonadati</taxon>
        <taxon>Bacteroidota</taxon>
        <taxon>Cytophagia</taxon>
        <taxon>Cytophagales</taxon>
        <taxon>Flammeovirgaceae</taxon>
        <taxon>Algivirga</taxon>
    </lineage>
</organism>
<dbReference type="InterPro" id="IPR039426">
    <property type="entry name" value="TonB-dep_rcpt-like"/>
</dbReference>
<evidence type="ECO:0000256" key="8">
    <source>
        <dbReference type="PROSITE-ProRule" id="PRU01360"/>
    </source>
</evidence>
<dbReference type="InterPro" id="IPR023996">
    <property type="entry name" value="TonB-dep_OMP_SusC/RagA"/>
</dbReference>
<keyword evidence="3 8" id="KW-1134">Transmembrane beta strand</keyword>
<evidence type="ECO:0000256" key="2">
    <source>
        <dbReference type="ARBA" id="ARBA00022448"/>
    </source>
</evidence>
<evidence type="ECO:0000256" key="6">
    <source>
        <dbReference type="ARBA" id="ARBA00023136"/>
    </source>
</evidence>
<dbReference type="SUPFAM" id="SSF56935">
    <property type="entry name" value="Porins"/>
    <property type="match status" value="1"/>
</dbReference>
<evidence type="ECO:0000313" key="11">
    <source>
        <dbReference type="EMBL" id="GAA4831939.1"/>
    </source>
</evidence>
<feature type="chain" id="PRO_5045235389" evidence="9">
    <location>
        <begin position="21"/>
        <end position="986"/>
    </location>
</feature>
<dbReference type="NCBIfam" id="TIGR04056">
    <property type="entry name" value="OMP_RagA_SusC"/>
    <property type="match status" value="1"/>
</dbReference>
<feature type="signal peptide" evidence="9">
    <location>
        <begin position="1"/>
        <end position="20"/>
    </location>
</feature>
<keyword evidence="7 8" id="KW-0998">Cell outer membrane</keyword>
<accession>A0ABP9D7S6</accession>
<evidence type="ECO:0000256" key="3">
    <source>
        <dbReference type="ARBA" id="ARBA00022452"/>
    </source>
</evidence>
<dbReference type="InterPro" id="IPR036942">
    <property type="entry name" value="Beta-barrel_TonB_sf"/>
</dbReference>
<dbReference type="EMBL" id="BAABJX010000024">
    <property type="protein sequence ID" value="GAA4831939.1"/>
    <property type="molecule type" value="Genomic_DNA"/>
</dbReference>
<dbReference type="NCBIfam" id="TIGR04057">
    <property type="entry name" value="SusC_RagA_signa"/>
    <property type="match status" value="1"/>
</dbReference>
<comment type="similarity">
    <text evidence="8">Belongs to the TonB-dependent receptor family.</text>
</comment>
<keyword evidence="11" id="KW-0675">Receptor</keyword>
<dbReference type="PROSITE" id="PS52016">
    <property type="entry name" value="TONB_DEPENDENT_REC_3"/>
    <property type="match status" value="1"/>
</dbReference>
<dbReference type="InterPro" id="IPR012910">
    <property type="entry name" value="Plug_dom"/>
</dbReference>
<dbReference type="PANTHER" id="PTHR30069:SF29">
    <property type="entry name" value="HEMOGLOBIN AND HEMOGLOBIN-HAPTOGLOBIN-BINDING PROTEIN 1-RELATED"/>
    <property type="match status" value="1"/>
</dbReference>
<reference evidence="12" key="1">
    <citation type="journal article" date="2019" name="Int. J. Syst. Evol. Microbiol.">
        <title>The Global Catalogue of Microorganisms (GCM) 10K type strain sequencing project: providing services to taxonomists for standard genome sequencing and annotation.</title>
        <authorList>
            <consortium name="The Broad Institute Genomics Platform"/>
            <consortium name="The Broad Institute Genome Sequencing Center for Infectious Disease"/>
            <person name="Wu L."/>
            <person name="Ma J."/>
        </authorList>
    </citation>
    <scope>NUCLEOTIDE SEQUENCE [LARGE SCALE GENOMIC DNA]</scope>
    <source>
        <strain evidence="12">JCM 18326</strain>
    </source>
</reference>
<evidence type="ECO:0000313" key="12">
    <source>
        <dbReference type="Proteomes" id="UP001500298"/>
    </source>
</evidence>
<dbReference type="PANTHER" id="PTHR30069">
    <property type="entry name" value="TONB-DEPENDENT OUTER MEMBRANE RECEPTOR"/>
    <property type="match status" value="1"/>
</dbReference>
<dbReference type="Gene3D" id="2.170.130.10">
    <property type="entry name" value="TonB-dependent receptor, plug domain"/>
    <property type="match status" value="1"/>
</dbReference>
<evidence type="ECO:0000256" key="5">
    <source>
        <dbReference type="ARBA" id="ARBA00022729"/>
    </source>
</evidence>
<name>A0ABP9D7S6_9BACT</name>
<evidence type="ECO:0000256" key="7">
    <source>
        <dbReference type="ARBA" id="ARBA00023237"/>
    </source>
</evidence>
<feature type="domain" description="TonB-dependent receptor plug" evidence="10">
    <location>
        <begin position="115"/>
        <end position="239"/>
    </location>
</feature>
<dbReference type="Proteomes" id="UP001500298">
    <property type="component" value="Unassembled WGS sequence"/>
</dbReference>
<gene>
    <name evidence="11" type="ORF">GCM10023331_16510</name>
</gene>
<dbReference type="RefSeq" id="WP_345370856.1">
    <property type="nucleotide sequence ID" value="NZ_BAABJX010000024.1"/>
</dbReference>
<dbReference type="Pfam" id="PF13715">
    <property type="entry name" value="CarbopepD_reg_2"/>
    <property type="match status" value="1"/>
</dbReference>
<dbReference type="InterPro" id="IPR037066">
    <property type="entry name" value="Plug_dom_sf"/>
</dbReference>
<proteinExistence type="inferred from homology"/>
<dbReference type="InterPro" id="IPR023997">
    <property type="entry name" value="TonB-dep_OMP_SusC/RagA_CS"/>
</dbReference>
<dbReference type="Gene3D" id="2.40.170.20">
    <property type="entry name" value="TonB-dependent receptor, beta-barrel domain"/>
    <property type="match status" value="1"/>
</dbReference>
<keyword evidence="4 8" id="KW-0812">Transmembrane</keyword>
<comment type="caution">
    <text evidence="11">The sequence shown here is derived from an EMBL/GenBank/DDBJ whole genome shotgun (WGS) entry which is preliminary data.</text>
</comment>